<reference evidence="2 3" key="1">
    <citation type="journal article" date="2019" name="Int. J. Syst. Evol. Microbiol.">
        <title>The Global Catalogue of Microorganisms (GCM) 10K type strain sequencing project: providing services to taxonomists for standard genome sequencing and annotation.</title>
        <authorList>
            <consortium name="The Broad Institute Genomics Platform"/>
            <consortium name="The Broad Institute Genome Sequencing Center for Infectious Disease"/>
            <person name="Wu L."/>
            <person name="Ma J."/>
        </authorList>
    </citation>
    <scope>NUCLEOTIDE SEQUENCE [LARGE SCALE GENOMIC DNA]</scope>
    <source>
        <strain evidence="2 3">JCM 11444</strain>
    </source>
</reference>
<sequence length="393" mass="43018">MPDDAHIGARVRDIRKRRGLSQRELSVASDVSLSLIRKLEQGELRHTRLETAYKLARALRVTTTCLIQRDAEQADAATLDLWAGVRQALQAPPRTAPLEDEPTVKGVRATLDGALPLFSSDRFADLAEVLPQLIRDADAVAEAGADGRALRARLLQLTGWLLTQNRQYAAAAEALDRSLDEENDRLQGATTVSTQSWLLLRQGQLAQARELAVRWADEVEPRMSKATPAELSAWGWLLLRISAAAVRDHRAGEATYALRLARSAAVALDSEYAPGADFLRAFGPVTVALKRTENAAVSGKPDRVLKLAEGISKGGLRATSNNRNRHLLDVASAHATMRNYSESMSILSGINNSAPEWLSQQRYARDIMGQVIGRRRTLTPEMRSLADAVGLPM</sequence>
<comment type="caution">
    <text evidence="2">The sequence shown here is derived from an EMBL/GenBank/DDBJ whole genome shotgun (WGS) entry which is preliminary data.</text>
</comment>
<evidence type="ECO:0000313" key="2">
    <source>
        <dbReference type="EMBL" id="GAA0934698.1"/>
    </source>
</evidence>
<proteinExistence type="predicted"/>
<dbReference type="CDD" id="cd00093">
    <property type="entry name" value="HTH_XRE"/>
    <property type="match status" value="1"/>
</dbReference>
<keyword evidence="3" id="KW-1185">Reference proteome</keyword>
<gene>
    <name evidence="2" type="ORF">GCM10009575_044080</name>
</gene>
<evidence type="ECO:0000259" key="1">
    <source>
        <dbReference type="PROSITE" id="PS50943"/>
    </source>
</evidence>
<protein>
    <submittedName>
        <fullName evidence="2">Helix-turn-helix transcriptional regulator</fullName>
    </submittedName>
</protein>
<feature type="domain" description="HTH cro/C1-type" evidence="1">
    <location>
        <begin position="11"/>
        <end position="66"/>
    </location>
</feature>
<evidence type="ECO:0000313" key="3">
    <source>
        <dbReference type="Proteomes" id="UP001500418"/>
    </source>
</evidence>
<name>A0ABN1PXD5_9ACTN</name>
<dbReference type="InterPro" id="IPR001387">
    <property type="entry name" value="Cro/C1-type_HTH"/>
</dbReference>
<dbReference type="SMART" id="SM00530">
    <property type="entry name" value="HTH_XRE"/>
    <property type="match status" value="1"/>
</dbReference>
<dbReference type="Gene3D" id="1.10.260.40">
    <property type="entry name" value="lambda repressor-like DNA-binding domains"/>
    <property type="match status" value="1"/>
</dbReference>
<accession>A0ABN1PXD5</accession>
<dbReference type="InterPro" id="IPR010982">
    <property type="entry name" value="Lambda_DNA-bd_dom_sf"/>
</dbReference>
<dbReference type="SUPFAM" id="SSF47413">
    <property type="entry name" value="lambda repressor-like DNA-binding domains"/>
    <property type="match status" value="1"/>
</dbReference>
<dbReference type="Proteomes" id="UP001500418">
    <property type="component" value="Unassembled WGS sequence"/>
</dbReference>
<dbReference type="Pfam" id="PF01381">
    <property type="entry name" value="HTH_3"/>
    <property type="match status" value="1"/>
</dbReference>
<organism evidence="2 3">
    <name type="scientific">Streptomyces rhizosphaericus</name>
    <dbReference type="NCBI Taxonomy" id="114699"/>
    <lineage>
        <taxon>Bacteria</taxon>
        <taxon>Bacillati</taxon>
        <taxon>Actinomycetota</taxon>
        <taxon>Actinomycetes</taxon>
        <taxon>Kitasatosporales</taxon>
        <taxon>Streptomycetaceae</taxon>
        <taxon>Streptomyces</taxon>
        <taxon>Streptomyces violaceusniger group</taxon>
    </lineage>
</organism>
<dbReference type="EMBL" id="BAAAID010000027">
    <property type="protein sequence ID" value="GAA0934698.1"/>
    <property type="molecule type" value="Genomic_DNA"/>
</dbReference>
<dbReference type="PROSITE" id="PS50943">
    <property type="entry name" value="HTH_CROC1"/>
    <property type="match status" value="1"/>
</dbReference>